<comment type="caution">
    <text evidence="7">The sequence shown here is derived from an EMBL/GenBank/DDBJ whole genome shotgun (WGS) entry which is preliminary data.</text>
</comment>
<evidence type="ECO:0000256" key="1">
    <source>
        <dbReference type="ARBA" id="ARBA00009080"/>
    </source>
</evidence>
<evidence type="ECO:0000256" key="2">
    <source>
        <dbReference type="ARBA" id="ARBA00023002"/>
    </source>
</evidence>
<keyword evidence="8" id="KW-1185">Reference proteome</keyword>
<feature type="domain" description="3-hydroxyisobutyrate dehydrogenase-like NAD-binding" evidence="6">
    <location>
        <begin position="164"/>
        <end position="280"/>
    </location>
</feature>
<evidence type="ECO:0000256" key="3">
    <source>
        <dbReference type="ARBA" id="ARBA00023027"/>
    </source>
</evidence>
<dbReference type="Gene3D" id="1.10.1040.10">
    <property type="entry name" value="N-(1-d-carboxylethyl)-l-norvaline Dehydrogenase, domain 2"/>
    <property type="match status" value="1"/>
</dbReference>
<dbReference type="SUPFAM" id="SSF48179">
    <property type="entry name" value="6-phosphogluconate dehydrogenase C-terminal domain-like"/>
    <property type="match status" value="1"/>
</dbReference>
<dbReference type="GO" id="GO:0016491">
    <property type="term" value="F:oxidoreductase activity"/>
    <property type="evidence" value="ECO:0007669"/>
    <property type="project" value="UniProtKB-KW"/>
</dbReference>
<dbReference type="InterPro" id="IPR006115">
    <property type="entry name" value="6PGDH_NADP-bd"/>
</dbReference>
<feature type="active site" evidence="4">
    <location>
        <position position="170"/>
    </location>
</feature>
<dbReference type="Gene3D" id="3.40.50.720">
    <property type="entry name" value="NAD(P)-binding Rossmann-like Domain"/>
    <property type="match status" value="1"/>
</dbReference>
<dbReference type="InterPro" id="IPR015815">
    <property type="entry name" value="HIBADH-related"/>
</dbReference>
<evidence type="ECO:0000259" key="6">
    <source>
        <dbReference type="Pfam" id="PF14833"/>
    </source>
</evidence>
<dbReference type="EMBL" id="WNZX01000001">
    <property type="protein sequence ID" value="MUG69394.1"/>
    <property type="molecule type" value="Genomic_DNA"/>
</dbReference>
<evidence type="ECO:0000313" key="8">
    <source>
        <dbReference type="Proteomes" id="UP000450917"/>
    </source>
</evidence>
<organism evidence="7 8">
    <name type="scientific">Paenibacillus validus</name>
    <dbReference type="NCBI Taxonomy" id="44253"/>
    <lineage>
        <taxon>Bacteria</taxon>
        <taxon>Bacillati</taxon>
        <taxon>Bacillota</taxon>
        <taxon>Bacilli</taxon>
        <taxon>Bacillales</taxon>
        <taxon>Paenibacillaceae</taxon>
        <taxon>Paenibacillus</taxon>
    </lineage>
</organism>
<dbReference type="InterPro" id="IPR029154">
    <property type="entry name" value="HIBADH-like_NADP-bd"/>
</dbReference>
<dbReference type="PROSITE" id="PS00895">
    <property type="entry name" value="3_HYDROXYISOBUT_DH"/>
    <property type="match status" value="1"/>
</dbReference>
<evidence type="ECO:0000259" key="5">
    <source>
        <dbReference type="Pfam" id="PF03446"/>
    </source>
</evidence>
<dbReference type="SUPFAM" id="SSF51735">
    <property type="entry name" value="NAD(P)-binding Rossmann-fold domains"/>
    <property type="match status" value="1"/>
</dbReference>
<proteinExistence type="inferred from homology"/>
<sequence>MEIAFIGLGAMGLPMAKRLIKAEHGLHIIKHRNPLPVEELASMGATVHEHAADAVLACDMIISILPSDKEMESVLLEESVLESAKPGALLLEMTSGSPQMMKKVAKAYMDKGIRVLDAPVSGGTTGAEQGTLTLMIGGKQEDVEEAKPVMEAMGKNFFLVGSYGAGKAVKAINQLLAAVHMLASSEALAIAESLEVDLNMLNEVVGKSSGGSWIFANKLKAVADGQFDPGFRLNLMKKDVGIAIKEGEGISLPLSTLAYQLYEMAALTDGDQDFAAVSKLIRK</sequence>
<dbReference type="AlphaFoldDB" id="A0A7X2Z6V0"/>
<dbReference type="GO" id="GO:0016054">
    <property type="term" value="P:organic acid catabolic process"/>
    <property type="evidence" value="ECO:0007669"/>
    <property type="project" value="UniProtKB-ARBA"/>
</dbReference>
<dbReference type="GO" id="GO:0051287">
    <property type="term" value="F:NAD binding"/>
    <property type="evidence" value="ECO:0007669"/>
    <property type="project" value="InterPro"/>
</dbReference>
<dbReference type="InterPro" id="IPR008927">
    <property type="entry name" value="6-PGluconate_DH-like_C_sf"/>
</dbReference>
<feature type="domain" description="6-phosphogluconate dehydrogenase NADP-binding" evidence="5">
    <location>
        <begin position="2"/>
        <end position="161"/>
    </location>
</feature>
<protein>
    <submittedName>
        <fullName evidence="7">NAD-binding protein</fullName>
    </submittedName>
</protein>
<evidence type="ECO:0000313" key="7">
    <source>
        <dbReference type="EMBL" id="MUG69394.1"/>
    </source>
</evidence>
<dbReference type="PIRSF" id="PIRSF000103">
    <property type="entry name" value="HIBADH"/>
    <property type="match status" value="1"/>
</dbReference>
<keyword evidence="3" id="KW-0520">NAD</keyword>
<reference evidence="7 8" key="1">
    <citation type="submission" date="2019-11" db="EMBL/GenBank/DDBJ databases">
        <title>Draft genome sequences of five Paenibacillus species of dairy origin.</title>
        <authorList>
            <person name="Olajide A.M."/>
            <person name="Chen S."/>
            <person name="Lapointe G."/>
        </authorList>
    </citation>
    <scope>NUCLEOTIDE SEQUENCE [LARGE SCALE GENOMIC DNA]</scope>
    <source>
        <strain evidence="7 8">2CS3</strain>
    </source>
</reference>
<dbReference type="RefSeq" id="WP_155613842.1">
    <property type="nucleotide sequence ID" value="NZ_WNZX01000001.1"/>
</dbReference>
<keyword evidence="2" id="KW-0560">Oxidoreductase</keyword>
<evidence type="ECO:0000256" key="4">
    <source>
        <dbReference type="PIRSR" id="PIRSR000103-1"/>
    </source>
</evidence>
<dbReference type="Pfam" id="PF03446">
    <property type="entry name" value="NAD_binding_2"/>
    <property type="match status" value="1"/>
</dbReference>
<dbReference type="Proteomes" id="UP000450917">
    <property type="component" value="Unassembled WGS sequence"/>
</dbReference>
<dbReference type="InterPro" id="IPR002204">
    <property type="entry name" value="3-OH-isobutyrate_DH-rel_CS"/>
</dbReference>
<dbReference type="InterPro" id="IPR013328">
    <property type="entry name" value="6PGD_dom2"/>
</dbReference>
<dbReference type="PANTHER" id="PTHR43060:SF15">
    <property type="entry name" value="3-HYDROXYISOBUTYRATE DEHYDROGENASE-LIKE 1, MITOCHONDRIAL-RELATED"/>
    <property type="match status" value="1"/>
</dbReference>
<gene>
    <name evidence="7" type="ORF">GNP93_01760</name>
</gene>
<comment type="similarity">
    <text evidence="1">Belongs to the HIBADH-related family.</text>
</comment>
<dbReference type="GO" id="GO:0050661">
    <property type="term" value="F:NADP binding"/>
    <property type="evidence" value="ECO:0007669"/>
    <property type="project" value="InterPro"/>
</dbReference>
<dbReference type="InterPro" id="IPR036291">
    <property type="entry name" value="NAD(P)-bd_dom_sf"/>
</dbReference>
<dbReference type="PANTHER" id="PTHR43060">
    <property type="entry name" value="3-HYDROXYISOBUTYRATE DEHYDROGENASE-LIKE 1, MITOCHONDRIAL-RELATED"/>
    <property type="match status" value="1"/>
</dbReference>
<accession>A0A7X2Z6V0</accession>
<name>A0A7X2Z6V0_9BACL</name>
<dbReference type="Pfam" id="PF14833">
    <property type="entry name" value="NAD_binding_11"/>
    <property type="match status" value="1"/>
</dbReference>